<dbReference type="GO" id="GO:0004553">
    <property type="term" value="F:hydrolase activity, hydrolyzing O-glycosyl compounds"/>
    <property type="evidence" value="ECO:0007669"/>
    <property type="project" value="InterPro"/>
</dbReference>
<organism evidence="7 8">
    <name type="scientific">Bimuria novae-zelandiae CBS 107.79</name>
    <dbReference type="NCBI Taxonomy" id="1447943"/>
    <lineage>
        <taxon>Eukaryota</taxon>
        <taxon>Fungi</taxon>
        <taxon>Dikarya</taxon>
        <taxon>Ascomycota</taxon>
        <taxon>Pezizomycotina</taxon>
        <taxon>Dothideomycetes</taxon>
        <taxon>Pleosporomycetidae</taxon>
        <taxon>Pleosporales</taxon>
        <taxon>Massarineae</taxon>
        <taxon>Didymosphaeriaceae</taxon>
        <taxon>Bimuria</taxon>
    </lineage>
</organism>
<accession>A0A6A5VG92</accession>
<dbReference type="Pfam" id="PF04616">
    <property type="entry name" value="Glyco_hydro_43"/>
    <property type="match status" value="1"/>
</dbReference>
<dbReference type="Gene3D" id="2.60.120.200">
    <property type="match status" value="1"/>
</dbReference>
<keyword evidence="2 5" id="KW-0378">Hydrolase</keyword>
<dbReference type="GO" id="GO:0005975">
    <property type="term" value="P:carbohydrate metabolic process"/>
    <property type="evidence" value="ECO:0007669"/>
    <property type="project" value="InterPro"/>
</dbReference>
<dbReference type="Pfam" id="PF17851">
    <property type="entry name" value="GH43_C2"/>
    <property type="match status" value="1"/>
</dbReference>
<dbReference type="PANTHER" id="PTHR42812:SF17">
    <property type="entry name" value="BETA-XYLOSIDASE C-TERMINAL CONCANAVALIN A-LIKE DOMAIN-CONTAINING PROTEIN-RELATED"/>
    <property type="match status" value="1"/>
</dbReference>
<evidence type="ECO:0000256" key="5">
    <source>
        <dbReference type="RuleBase" id="RU361187"/>
    </source>
</evidence>
<sequence>MTEYTNPILPGWNSDPSCVFVPSHSNTLFCTTSSFLAYPGIPIYASKDFVHWKLASHAIAHASQLPELAESGGGPGPQSEGIWASTLRHRAGVFYLITTYINVRTWDPKILLFTTTDPFKNGWDGPLHLDNPGRNIDPDLFWDDDGKAYVAVAKGIFVTEMDLGSGKAVGETFTVWNGTGGRNPEGPHLYRKDGWYYLLIGEGGTETGHAVTMARSRNLKGPYEGHEGNPVLTARGTKSYFQTVGHADLFEDGEGKWWAVALSTRSGPEWVNYPMGRETVLVPVRWEEGEWPVFESVRGTQVGPLPRVEGEAPGSGPRVGDPDVVDFEPGSGLPRQFVHWRIPKGDLLAVSPPGHPGTLRILPSRVDLTSDADYQPTEEGLGFVARKQTATKFRFSVDVSINPVTSSGEAGISVFLTQLQHIDLSITGRSRSQDDKDIVPHLKFSVEASGKPNETIPATNVVPIPSSWLSHPIRLTVEAIDEYRYALSAASSLHPSEAIQLGYANATIVSGGSGPFTGTIVGVFNTKNRNKDETAPAYFSRWRYTPVAQAVDEGAYIAAES</sequence>
<evidence type="ECO:0000313" key="7">
    <source>
        <dbReference type="EMBL" id="KAF1976553.1"/>
    </source>
</evidence>
<evidence type="ECO:0000256" key="2">
    <source>
        <dbReference type="ARBA" id="ARBA00022801"/>
    </source>
</evidence>
<gene>
    <name evidence="7" type="ORF">BU23DRAFT_528234</name>
</gene>
<dbReference type="InterPro" id="IPR051795">
    <property type="entry name" value="Glycosyl_Hydrlase_43"/>
</dbReference>
<evidence type="ECO:0000256" key="3">
    <source>
        <dbReference type="ARBA" id="ARBA00023295"/>
    </source>
</evidence>
<dbReference type="AlphaFoldDB" id="A0A6A5VG92"/>
<protein>
    <recommendedName>
        <fullName evidence="6">Beta-xylosidase C-terminal Concanavalin A-like domain-containing protein</fullName>
    </recommendedName>
</protein>
<dbReference type="SUPFAM" id="SSF75005">
    <property type="entry name" value="Arabinanase/levansucrase/invertase"/>
    <property type="match status" value="1"/>
</dbReference>
<evidence type="ECO:0000259" key="6">
    <source>
        <dbReference type="Pfam" id="PF17851"/>
    </source>
</evidence>
<feature type="domain" description="Beta-xylosidase C-terminal Concanavalin A-like" evidence="6">
    <location>
        <begin position="326"/>
        <end position="545"/>
    </location>
</feature>
<reference evidence="7" key="1">
    <citation type="journal article" date="2020" name="Stud. Mycol.">
        <title>101 Dothideomycetes genomes: a test case for predicting lifestyles and emergence of pathogens.</title>
        <authorList>
            <person name="Haridas S."/>
            <person name="Albert R."/>
            <person name="Binder M."/>
            <person name="Bloem J."/>
            <person name="Labutti K."/>
            <person name="Salamov A."/>
            <person name="Andreopoulos B."/>
            <person name="Baker S."/>
            <person name="Barry K."/>
            <person name="Bills G."/>
            <person name="Bluhm B."/>
            <person name="Cannon C."/>
            <person name="Castanera R."/>
            <person name="Culley D."/>
            <person name="Daum C."/>
            <person name="Ezra D."/>
            <person name="Gonzalez J."/>
            <person name="Henrissat B."/>
            <person name="Kuo A."/>
            <person name="Liang C."/>
            <person name="Lipzen A."/>
            <person name="Lutzoni F."/>
            <person name="Magnuson J."/>
            <person name="Mondo S."/>
            <person name="Nolan M."/>
            <person name="Ohm R."/>
            <person name="Pangilinan J."/>
            <person name="Park H.-J."/>
            <person name="Ramirez L."/>
            <person name="Alfaro M."/>
            <person name="Sun H."/>
            <person name="Tritt A."/>
            <person name="Yoshinaga Y."/>
            <person name="Zwiers L.-H."/>
            <person name="Turgeon B."/>
            <person name="Goodwin S."/>
            <person name="Spatafora J."/>
            <person name="Crous P."/>
            <person name="Grigoriev I."/>
        </authorList>
    </citation>
    <scope>NUCLEOTIDE SEQUENCE</scope>
    <source>
        <strain evidence="7">CBS 107.79</strain>
    </source>
</reference>
<feature type="site" description="Important for catalytic activity, responsible for pKa modulation of the active site Glu and correct orientation of both the proton donor and substrate" evidence="4">
    <location>
        <position position="137"/>
    </location>
</feature>
<evidence type="ECO:0000256" key="1">
    <source>
        <dbReference type="ARBA" id="ARBA00009865"/>
    </source>
</evidence>
<dbReference type="CDD" id="cd18833">
    <property type="entry name" value="GH43_PcXyl-like"/>
    <property type="match status" value="1"/>
</dbReference>
<dbReference type="Gene3D" id="2.115.10.20">
    <property type="entry name" value="Glycosyl hydrolase domain, family 43"/>
    <property type="match status" value="1"/>
</dbReference>
<evidence type="ECO:0000256" key="4">
    <source>
        <dbReference type="PIRSR" id="PIRSR606710-2"/>
    </source>
</evidence>
<dbReference type="InterPro" id="IPR023296">
    <property type="entry name" value="Glyco_hydro_beta-prop_sf"/>
</dbReference>
<dbReference type="InterPro" id="IPR013320">
    <property type="entry name" value="ConA-like_dom_sf"/>
</dbReference>
<keyword evidence="8" id="KW-1185">Reference proteome</keyword>
<dbReference type="InterPro" id="IPR006710">
    <property type="entry name" value="Glyco_hydro_43"/>
</dbReference>
<dbReference type="Proteomes" id="UP000800036">
    <property type="component" value="Unassembled WGS sequence"/>
</dbReference>
<evidence type="ECO:0000313" key="8">
    <source>
        <dbReference type="Proteomes" id="UP000800036"/>
    </source>
</evidence>
<name>A0A6A5VG92_9PLEO</name>
<dbReference type="PANTHER" id="PTHR42812">
    <property type="entry name" value="BETA-XYLOSIDASE"/>
    <property type="match status" value="1"/>
</dbReference>
<comment type="similarity">
    <text evidence="1 5">Belongs to the glycosyl hydrolase 43 family.</text>
</comment>
<dbReference type="EMBL" id="ML976666">
    <property type="protein sequence ID" value="KAF1976553.1"/>
    <property type="molecule type" value="Genomic_DNA"/>
</dbReference>
<dbReference type="InterPro" id="IPR041542">
    <property type="entry name" value="GH43_C2"/>
</dbReference>
<dbReference type="SUPFAM" id="SSF49899">
    <property type="entry name" value="Concanavalin A-like lectins/glucanases"/>
    <property type="match status" value="1"/>
</dbReference>
<dbReference type="OrthoDB" id="408373at2759"/>
<proteinExistence type="inferred from homology"/>
<keyword evidence="3 5" id="KW-0326">Glycosidase</keyword>